<reference evidence="2" key="1">
    <citation type="submission" date="2014-09" db="EMBL/GenBank/DDBJ databases">
        <authorList>
            <person name="Magalhaes I.L.F."/>
            <person name="Oliveira U."/>
            <person name="Santos F.R."/>
            <person name="Vidigal T.H.D.A."/>
            <person name="Brescovit A.D."/>
            <person name="Santos A.J."/>
        </authorList>
    </citation>
    <scope>NUCLEOTIDE SEQUENCE</scope>
    <source>
        <tissue evidence="2">Shoot tissue taken approximately 20 cm above the soil surface</tissue>
    </source>
</reference>
<evidence type="ECO:0000313" key="2">
    <source>
        <dbReference type="EMBL" id="JAE09050.1"/>
    </source>
</evidence>
<accession>A0A0A9F7P2</accession>
<protein>
    <submittedName>
        <fullName evidence="2">Uncharacterized protein</fullName>
    </submittedName>
</protein>
<organism evidence="2">
    <name type="scientific">Arundo donax</name>
    <name type="common">Giant reed</name>
    <name type="synonym">Donax arundinaceus</name>
    <dbReference type="NCBI Taxonomy" id="35708"/>
    <lineage>
        <taxon>Eukaryota</taxon>
        <taxon>Viridiplantae</taxon>
        <taxon>Streptophyta</taxon>
        <taxon>Embryophyta</taxon>
        <taxon>Tracheophyta</taxon>
        <taxon>Spermatophyta</taxon>
        <taxon>Magnoliopsida</taxon>
        <taxon>Liliopsida</taxon>
        <taxon>Poales</taxon>
        <taxon>Poaceae</taxon>
        <taxon>PACMAD clade</taxon>
        <taxon>Arundinoideae</taxon>
        <taxon>Arundineae</taxon>
        <taxon>Arundo</taxon>
    </lineage>
</organism>
<dbReference type="EMBL" id="GBRH01188846">
    <property type="protein sequence ID" value="JAE09050.1"/>
    <property type="molecule type" value="Transcribed_RNA"/>
</dbReference>
<feature type="region of interest" description="Disordered" evidence="1">
    <location>
        <begin position="26"/>
        <end position="45"/>
    </location>
</feature>
<sequence length="45" mass="5147">MLLCKVLIHQHQLNNLVQFASRSAALQTKPQAQAKLDSQNRDRTM</sequence>
<name>A0A0A9F7P2_ARUDO</name>
<evidence type="ECO:0000256" key="1">
    <source>
        <dbReference type="SAM" id="MobiDB-lite"/>
    </source>
</evidence>
<proteinExistence type="predicted"/>
<dbReference type="AlphaFoldDB" id="A0A0A9F7P2"/>
<reference evidence="2" key="2">
    <citation type="journal article" date="2015" name="Data Brief">
        <title>Shoot transcriptome of the giant reed, Arundo donax.</title>
        <authorList>
            <person name="Barrero R.A."/>
            <person name="Guerrero F.D."/>
            <person name="Moolhuijzen P."/>
            <person name="Goolsby J.A."/>
            <person name="Tidwell J."/>
            <person name="Bellgard S.E."/>
            <person name="Bellgard M.I."/>
        </authorList>
    </citation>
    <scope>NUCLEOTIDE SEQUENCE</scope>
    <source>
        <tissue evidence="2">Shoot tissue taken approximately 20 cm above the soil surface</tissue>
    </source>
</reference>